<evidence type="ECO:0000313" key="8">
    <source>
        <dbReference type="EMBL" id="MXO98640.1"/>
    </source>
</evidence>
<dbReference type="Pfam" id="PF13640">
    <property type="entry name" value="2OG-FeII_Oxy_3"/>
    <property type="match status" value="1"/>
</dbReference>
<dbReference type="InterPro" id="IPR006620">
    <property type="entry name" value="Pro_4_hyd_alph"/>
</dbReference>
<dbReference type="GO" id="GO:0031418">
    <property type="term" value="F:L-ascorbic acid binding"/>
    <property type="evidence" value="ECO:0007669"/>
    <property type="project" value="UniProtKB-KW"/>
</dbReference>
<dbReference type="PROSITE" id="PS51471">
    <property type="entry name" value="FE2OG_OXY"/>
    <property type="match status" value="1"/>
</dbReference>
<evidence type="ECO:0000256" key="2">
    <source>
        <dbReference type="ARBA" id="ARBA00022723"/>
    </source>
</evidence>
<protein>
    <submittedName>
        <fullName evidence="8">2OG-Fe(II) oxygenase</fullName>
    </submittedName>
</protein>
<sequence length="221" mass="25090">MNAASLVPDQSLLAKQGKAVRERLNAVPGIYRVPSLKAELWALGDFFTPQECRKMMRMIDAGAKPSKAFDTPYSSGYRTSYSGDVDPFDPFIIRLQRRIDDLLGIDPSYGETMQGQRYLQGQEFKPHTDWFPYGTPYWEQEKTRGQRSITAMIYLNEVEGGGHTDFPELGLSFEPKPGVLLIWNNADMQGVPNQATLHTGSPVTAGRKYVVTKWYRVKPWY</sequence>
<dbReference type="AlphaFoldDB" id="A0A6I4TTS4"/>
<evidence type="ECO:0000256" key="1">
    <source>
        <dbReference type="ARBA" id="ARBA00001961"/>
    </source>
</evidence>
<reference evidence="8 9" key="1">
    <citation type="submission" date="2019-12" db="EMBL/GenBank/DDBJ databases">
        <title>Genomic-based taxomic classification of the family Erythrobacteraceae.</title>
        <authorList>
            <person name="Xu L."/>
        </authorList>
    </citation>
    <scope>NUCLEOTIDE SEQUENCE [LARGE SCALE GENOMIC DNA]</scope>
    <source>
        <strain evidence="8 9">S36</strain>
    </source>
</reference>
<evidence type="ECO:0000259" key="7">
    <source>
        <dbReference type="PROSITE" id="PS51471"/>
    </source>
</evidence>
<dbReference type="SMART" id="SM00702">
    <property type="entry name" value="P4Hc"/>
    <property type="match status" value="1"/>
</dbReference>
<keyword evidence="4" id="KW-0223">Dioxygenase</keyword>
<organism evidence="8 9">
    <name type="scientific">Croceibacterium xixiisoli</name>
    <dbReference type="NCBI Taxonomy" id="1476466"/>
    <lineage>
        <taxon>Bacteria</taxon>
        <taxon>Pseudomonadati</taxon>
        <taxon>Pseudomonadota</taxon>
        <taxon>Alphaproteobacteria</taxon>
        <taxon>Sphingomonadales</taxon>
        <taxon>Erythrobacteraceae</taxon>
        <taxon>Croceibacterium</taxon>
    </lineage>
</organism>
<dbReference type="InterPro" id="IPR044862">
    <property type="entry name" value="Pro_4_hyd_alph_FE2OG_OXY"/>
</dbReference>
<keyword evidence="5" id="KW-0560">Oxidoreductase</keyword>
<evidence type="ECO:0000256" key="5">
    <source>
        <dbReference type="ARBA" id="ARBA00023002"/>
    </source>
</evidence>
<feature type="domain" description="Fe2OG dioxygenase" evidence="7">
    <location>
        <begin position="109"/>
        <end position="217"/>
    </location>
</feature>
<accession>A0A6I4TTS4</accession>
<evidence type="ECO:0000256" key="3">
    <source>
        <dbReference type="ARBA" id="ARBA00022896"/>
    </source>
</evidence>
<evidence type="ECO:0000313" key="9">
    <source>
        <dbReference type="Proteomes" id="UP000469430"/>
    </source>
</evidence>
<comment type="cofactor">
    <cofactor evidence="1">
        <name>L-ascorbate</name>
        <dbReference type="ChEBI" id="CHEBI:38290"/>
    </cofactor>
</comment>
<dbReference type="GO" id="GO:0051213">
    <property type="term" value="F:dioxygenase activity"/>
    <property type="evidence" value="ECO:0007669"/>
    <property type="project" value="UniProtKB-KW"/>
</dbReference>
<dbReference type="Gene3D" id="2.60.120.620">
    <property type="entry name" value="q2cbj1_9rhob like domain"/>
    <property type="match status" value="1"/>
</dbReference>
<dbReference type="OrthoDB" id="269774at2"/>
<keyword evidence="6" id="KW-0408">Iron</keyword>
<dbReference type="GO" id="GO:0005506">
    <property type="term" value="F:iron ion binding"/>
    <property type="evidence" value="ECO:0007669"/>
    <property type="project" value="InterPro"/>
</dbReference>
<dbReference type="Proteomes" id="UP000469430">
    <property type="component" value="Unassembled WGS sequence"/>
</dbReference>
<comment type="caution">
    <text evidence="8">The sequence shown here is derived from an EMBL/GenBank/DDBJ whole genome shotgun (WGS) entry which is preliminary data.</text>
</comment>
<dbReference type="InterPro" id="IPR045054">
    <property type="entry name" value="P4HA-like"/>
</dbReference>
<keyword evidence="3" id="KW-0847">Vitamin C</keyword>
<dbReference type="InterPro" id="IPR005123">
    <property type="entry name" value="Oxoglu/Fe-dep_dioxygenase_dom"/>
</dbReference>
<dbReference type="PANTHER" id="PTHR10869:SF246">
    <property type="entry name" value="TRANSMEMBRANE PROLYL 4-HYDROXYLASE"/>
    <property type="match status" value="1"/>
</dbReference>
<evidence type="ECO:0000256" key="4">
    <source>
        <dbReference type="ARBA" id="ARBA00022964"/>
    </source>
</evidence>
<keyword evidence="2" id="KW-0479">Metal-binding</keyword>
<gene>
    <name evidence="8" type="ORF">GRI97_06515</name>
</gene>
<proteinExistence type="predicted"/>
<dbReference type="GO" id="GO:0016705">
    <property type="term" value="F:oxidoreductase activity, acting on paired donors, with incorporation or reduction of molecular oxygen"/>
    <property type="evidence" value="ECO:0007669"/>
    <property type="project" value="InterPro"/>
</dbReference>
<name>A0A6I4TTS4_9SPHN</name>
<evidence type="ECO:0000256" key="6">
    <source>
        <dbReference type="ARBA" id="ARBA00023004"/>
    </source>
</evidence>
<keyword evidence="9" id="KW-1185">Reference proteome</keyword>
<dbReference type="EMBL" id="WTYJ01000001">
    <property type="protein sequence ID" value="MXO98640.1"/>
    <property type="molecule type" value="Genomic_DNA"/>
</dbReference>
<dbReference type="PANTHER" id="PTHR10869">
    <property type="entry name" value="PROLYL 4-HYDROXYLASE ALPHA SUBUNIT"/>
    <property type="match status" value="1"/>
</dbReference>